<protein>
    <submittedName>
        <fullName evidence="2">Uncharacterized protein</fullName>
    </submittedName>
</protein>
<evidence type="ECO:0000256" key="1">
    <source>
        <dbReference type="SAM" id="Phobius"/>
    </source>
</evidence>
<gene>
    <name evidence="2" type="ORF">glysoja_039351</name>
</gene>
<keyword evidence="1" id="KW-0472">Membrane</keyword>
<accession>A0A0B2Q6X1</accession>
<dbReference type="EMBL" id="KN660793">
    <property type="protein sequence ID" value="KHN15567.1"/>
    <property type="molecule type" value="Genomic_DNA"/>
</dbReference>
<keyword evidence="1" id="KW-1133">Transmembrane helix</keyword>
<name>A0A0B2Q6X1_GLYSO</name>
<evidence type="ECO:0000313" key="2">
    <source>
        <dbReference type="EMBL" id="KHN15567.1"/>
    </source>
</evidence>
<organism evidence="2">
    <name type="scientific">Glycine soja</name>
    <name type="common">Wild soybean</name>
    <dbReference type="NCBI Taxonomy" id="3848"/>
    <lineage>
        <taxon>Eukaryota</taxon>
        <taxon>Viridiplantae</taxon>
        <taxon>Streptophyta</taxon>
        <taxon>Embryophyta</taxon>
        <taxon>Tracheophyta</taxon>
        <taxon>Spermatophyta</taxon>
        <taxon>Magnoliopsida</taxon>
        <taxon>eudicotyledons</taxon>
        <taxon>Gunneridae</taxon>
        <taxon>Pentapetalae</taxon>
        <taxon>rosids</taxon>
        <taxon>fabids</taxon>
        <taxon>Fabales</taxon>
        <taxon>Fabaceae</taxon>
        <taxon>Papilionoideae</taxon>
        <taxon>50 kb inversion clade</taxon>
        <taxon>NPAAA clade</taxon>
        <taxon>indigoferoid/millettioid clade</taxon>
        <taxon>Phaseoleae</taxon>
        <taxon>Glycine</taxon>
        <taxon>Glycine subgen. Soja</taxon>
    </lineage>
</organism>
<keyword evidence="1" id="KW-0812">Transmembrane</keyword>
<feature type="transmembrane region" description="Helical" evidence="1">
    <location>
        <begin position="19"/>
        <end position="36"/>
    </location>
</feature>
<dbReference type="AlphaFoldDB" id="A0A0B2Q6X1"/>
<dbReference type="Proteomes" id="UP000053555">
    <property type="component" value="Unassembled WGS sequence"/>
</dbReference>
<sequence length="109" mass="12639">MDWVIFGHVVSHSSYTKNLSNLLIVVLSSLYQLYFLPTKARFTTKLHHFHPSRIRLHPFPFLLTTNSIEVPNNAPSFPSHLILNPNNLLPLLLFSCSAHEDYKPHRKHL</sequence>
<reference evidence="2" key="1">
    <citation type="submission" date="2014-07" db="EMBL/GenBank/DDBJ databases">
        <title>Identification of a novel salt tolerance gene in wild soybean by whole-genome sequencing.</title>
        <authorList>
            <person name="Lam H.-M."/>
            <person name="Qi X."/>
            <person name="Li M.-W."/>
            <person name="Liu X."/>
            <person name="Xie M."/>
            <person name="Ni M."/>
            <person name="Xu X."/>
        </authorList>
    </citation>
    <scope>NUCLEOTIDE SEQUENCE [LARGE SCALE GENOMIC DNA]</scope>
    <source>
        <tissue evidence="2">Root</tissue>
    </source>
</reference>
<proteinExistence type="predicted"/>